<organism evidence="2 3">
    <name type="scientific">Enterobacter bugandensis</name>
    <dbReference type="NCBI Taxonomy" id="881260"/>
    <lineage>
        <taxon>Bacteria</taxon>
        <taxon>Pseudomonadati</taxon>
        <taxon>Pseudomonadota</taxon>
        <taxon>Gammaproteobacteria</taxon>
        <taxon>Enterobacterales</taxon>
        <taxon>Enterobacteriaceae</taxon>
        <taxon>Enterobacter</taxon>
    </lineage>
</organism>
<dbReference type="AlphaFoldDB" id="A0AA42TRA1"/>
<dbReference type="InterPro" id="IPR029044">
    <property type="entry name" value="Nucleotide-diphossugar_trans"/>
</dbReference>
<dbReference type="RefSeq" id="WP_280030344.1">
    <property type="nucleotide sequence ID" value="NZ_JAOCAP010000020.1"/>
</dbReference>
<proteinExistence type="predicted"/>
<sequence length="288" mass="33782">MNPNYPIYIVSKGRADTRMTAKALEHIGVPYHIVIEEQEYGQYAAVIDAKKILVLDKQYQRDYDTFDDLGLTKSVGPGAARNFAWDHSIANGFAWHWVMDDNIRHFFRLHKNKRIRVGDGTIFRCMEDFVQRYENVGMAGPNYAMFAPERDKLPPFVTNTRIYSCNFIRNDLPFRWRGRYNEDTDLSLRMLKAGWCTVQFNAFLQQKIQTQKTKGGNTAEFYAKEGTYNKSKMQVEMHPDISRMTHRFGRVHHYVDYRGFKKLRLRLREDLELPAGTNDYGMVLHIKS</sequence>
<dbReference type="SUPFAM" id="SSF53448">
    <property type="entry name" value="Nucleotide-diphospho-sugar transferases"/>
    <property type="match status" value="1"/>
</dbReference>
<dbReference type="Proteomes" id="UP001158416">
    <property type="component" value="Unassembled WGS sequence"/>
</dbReference>
<name>A0AA42TRA1_9ENTR</name>
<dbReference type="EMBL" id="JAOCAP010000020">
    <property type="protein sequence ID" value="MDH1321179.1"/>
    <property type="molecule type" value="Genomic_DNA"/>
</dbReference>
<accession>A0AA42TRA1</accession>
<reference evidence="2" key="1">
    <citation type="submission" date="2022-09" db="EMBL/GenBank/DDBJ databases">
        <title>Intensive care unit water sources are persistently colonized with multi-drug resistant bacteria and are the site of extensive horizontal gene transfer of antibiotic resistance genes.</title>
        <authorList>
            <person name="Diorio-Toth L."/>
        </authorList>
    </citation>
    <scope>NUCLEOTIDE SEQUENCE</scope>
    <source>
        <strain evidence="2">GD03936</strain>
    </source>
</reference>
<dbReference type="Pfam" id="PF20691">
    <property type="entry name" value="TAGT"/>
    <property type="match status" value="1"/>
</dbReference>
<evidence type="ECO:0000259" key="1">
    <source>
        <dbReference type="Pfam" id="PF20691"/>
    </source>
</evidence>
<gene>
    <name evidence="2" type="ORF">N5C39_22685</name>
</gene>
<evidence type="ECO:0000313" key="3">
    <source>
        <dbReference type="Proteomes" id="UP001158416"/>
    </source>
</evidence>
<protein>
    <recommendedName>
        <fullName evidence="1">TET-Associated Glycosyltransferase domain-containing protein</fullName>
    </recommendedName>
</protein>
<comment type="caution">
    <text evidence="2">The sequence shown here is derived from an EMBL/GenBank/DDBJ whole genome shotgun (WGS) entry which is preliminary data.</text>
</comment>
<dbReference type="InterPro" id="IPR049100">
    <property type="entry name" value="TAGT"/>
</dbReference>
<feature type="domain" description="TET-Associated Glycosyltransferase" evidence="1">
    <location>
        <begin position="5"/>
        <end position="216"/>
    </location>
</feature>
<evidence type="ECO:0000313" key="2">
    <source>
        <dbReference type="EMBL" id="MDH1321179.1"/>
    </source>
</evidence>